<dbReference type="Gene3D" id="2.40.10.10">
    <property type="entry name" value="Trypsin-like serine proteases"/>
    <property type="match status" value="2"/>
</dbReference>
<dbReference type="KEGG" id="sqz:FQU76_30980"/>
<dbReference type="SUPFAM" id="SSF50494">
    <property type="entry name" value="Trypsin-like serine proteases"/>
    <property type="match status" value="1"/>
</dbReference>
<evidence type="ECO:0000256" key="1">
    <source>
        <dbReference type="SAM" id="SignalP"/>
    </source>
</evidence>
<evidence type="ECO:0000313" key="3">
    <source>
        <dbReference type="Proteomes" id="UP000320580"/>
    </source>
</evidence>
<dbReference type="EMBL" id="CP042266">
    <property type="protein sequence ID" value="QDY80202.1"/>
    <property type="molecule type" value="Genomic_DNA"/>
</dbReference>
<name>A0A5B8INH1_9ACTN</name>
<keyword evidence="1" id="KW-0732">Signal</keyword>
<dbReference type="OrthoDB" id="3663208at2"/>
<proteinExistence type="predicted"/>
<dbReference type="InterPro" id="IPR043504">
    <property type="entry name" value="Peptidase_S1_PA_chymotrypsin"/>
</dbReference>
<dbReference type="RefSeq" id="WP_146483599.1">
    <property type="nucleotide sequence ID" value="NZ_CP042266.1"/>
</dbReference>
<dbReference type="Proteomes" id="UP000320580">
    <property type="component" value="Chromosome"/>
</dbReference>
<organism evidence="2 3">
    <name type="scientific">Streptomyces qinzhouensis</name>
    <dbReference type="NCBI Taxonomy" id="2599401"/>
    <lineage>
        <taxon>Bacteria</taxon>
        <taxon>Bacillati</taxon>
        <taxon>Actinomycetota</taxon>
        <taxon>Actinomycetes</taxon>
        <taxon>Kitasatosporales</taxon>
        <taxon>Streptomycetaceae</taxon>
        <taxon>Streptomyces</taxon>
    </lineage>
</organism>
<dbReference type="InterPro" id="IPR009003">
    <property type="entry name" value="Peptidase_S1_PA"/>
</dbReference>
<sequence>MRISIRRSWAVAGALLLLPLVTVSARAETGAPLSADRVAAMAPDEQARVLAPLRAAADAVAKVGHGARSDVYTQVALGSDYRSVKLYLTDVSQGKSFLTAVREAAPRVDTGLVDVLPGQKTRKQLSAEVAALTSDRKLPFDIALAGPAVDGSAIDLQVDDPAAARAHFAAPAVANARAEAEATPVRITKSTGARPLTRENDTAPFYAGAALGPNYGGRSHCTSGIPAISTWDGRQWLATAGHCYNVNDHVYTVGGNYIGQVKFKRPEIDAAFIETGTYRNTWDGLDATGYVRYLNGVRNVAVGDFTCQLGYNSKVVCNIRTVYAGNATWPVNGYNIVGSYGVPHYGGIVARGGDSGGPVITINDPNSRQLNGIISYGTGCNAAKECSGGVAWVDVWSVFNNFAIKLNPS</sequence>
<protein>
    <recommendedName>
        <fullName evidence="4">S1 family peptidase</fullName>
    </recommendedName>
</protein>
<evidence type="ECO:0008006" key="4">
    <source>
        <dbReference type="Google" id="ProtNLM"/>
    </source>
</evidence>
<keyword evidence="3" id="KW-1185">Reference proteome</keyword>
<feature type="chain" id="PRO_5022868103" description="S1 family peptidase" evidence="1">
    <location>
        <begin position="28"/>
        <end position="409"/>
    </location>
</feature>
<dbReference type="AlphaFoldDB" id="A0A5B8INH1"/>
<feature type="signal peptide" evidence="1">
    <location>
        <begin position="1"/>
        <end position="27"/>
    </location>
</feature>
<accession>A0A5B8INH1</accession>
<reference evidence="2 3" key="1">
    <citation type="submission" date="2019-07" db="EMBL/GenBank/DDBJ databases">
        <authorList>
            <person name="Zhu P."/>
        </authorList>
    </citation>
    <scope>NUCLEOTIDE SEQUENCE [LARGE SCALE GENOMIC DNA]</scope>
    <source>
        <strain evidence="2 3">SSL-25</strain>
    </source>
</reference>
<evidence type="ECO:0000313" key="2">
    <source>
        <dbReference type="EMBL" id="QDY80202.1"/>
    </source>
</evidence>
<gene>
    <name evidence="2" type="ORF">FQU76_30980</name>
</gene>